<dbReference type="Pfam" id="PF07690">
    <property type="entry name" value="MFS_1"/>
    <property type="match status" value="1"/>
</dbReference>
<evidence type="ECO:0000256" key="4">
    <source>
        <dbReference type="ARBA" id="ARBA00022989"/>
    </source>
</evidence>
<keyword evidence="3 6" id="KW-0812">Transmembrane</keyword>
<feature type="transmembrane region" description="Helical" evidence="6">
    <location>
        <begin position="72"/>
        <end position="89"/>
    </location>
</feature>
<proteinExistence type="inferred from homology"/>
<dbReference type="CDD" id="cd17341">
    <property type="entry name" value="MFS_NRT2_like"/>
    <property type="match status" value="1"/>
</dbReference>
<reference evidence="7" key="1">
    <citation type="submission" date="2022-08" db="EMBL/GenBank/DDBJ databases">
        <title>Whole genome sequencing of non-tuberculosis mycobacteria type-strains.</title>
        <authorList>
            <person name="Igarashi Y."/>
            <person name="Osugi A."/>
            <person name="Mitarai S."/>
        </authorList>
    </citation>
    <scope>NUCLEOTIDE SEQUENCE</scope>
    <source>
        <strain evidence="7">JCM 16369</strain>
    </source>
</reference>
<dbReference type="Proteomes" id="UP001055337">
    <property type="component" value="Chromosome"/>
</dbReference>
<dbReference type="InterPro" id="IPR036259">
    <property type="entry name" value="MFS_trans_sf"/>
</dbReference>
<comment type="similarity">
    <text evidence="2">Belongs to the major facilitator superfamily. Nitrate/nitrite porter (TC 2.A.1.8) family.</text>
</comment>
<feature type="transmembrane region" description="Helical" evidence="6">
    <location>
        <begin position="438"/>
        <end position="459"/>
    </location>
</feature>
<evidence type="ECO:0000313" key="8">
    <source>
        <dbReference type="Proteomes" id="UP001055337"/>
    </source>
</evidence>
<dbReference type="SUPFAM" id="SSF103473">
    <property type="entry name" value="MFS general substrate transporter"/>
    <property type="match status" value="1"/>
</dbReference>
<feature type="transmembrane region" description="Helical" evidence="6">
    <location>
        <begin position="166"/>
        <end position="187"/>
    </location>
</feature>
<dbReference type="InterPro" id="IPR044772">
    <property type="entry name" value="NO3_transporter"/>
</dbReference>
<keyword evidence="4 6" id="KW-1133">Transmembrane helix</keyword>
<dbReference type="RefSeq" id="WP_240180263.1">
    <property type="nucleotide sequence ID" value="NZ_CP092362.2"/>
</dbReference>
<comment type="subcellular location">
    <subcellularLocation>
        <location evidence="1">Membrane</location>
        <topology evidence="1">Multi-pass membrane protein</topology>
    </subcellularLocation>
</comment>
<evidence type="ECO:0000256" key="2">
    <source>
        <dbReference type="ARBA" id="ARBA00008432"/>
    </source>
</evidence>
<dbReference type="EMBL" id="CP092362">
    <property type="protein sequence ID" value="ULN44166.1"/>
    <property type="molecule type" value="Genomic_DNA"/>
</dbReference>
<accession>A0ABY3TUZ9</accession>
<organism evidence="7 8">
    <name type="scientific">Mycolicibacterium crocinum</name>
    <dbReference type="NCBI Taxonomy" id="388459"/>
    <lineage>
        <taxon>Bacteria</taxon>
        <taxon>Bacillati</taxon>
        <taxon>Actinomycetota</taxon>
        <taxon>Actinomycetes</taxon>
        <taxon>Mycobacteriales</taxon>
        <taxon>Mycobacteriaceae</taxon>
        <taxon>Mycolicibacterium</taxon>
    </lineage>
</organism>
<feature type="transmembrane region" description="Helical" evidence="6">
    <location>
        <begin position="319"/>
        <end position="336"/>
    </location>
</feature>
<feature type="transmembrane region" description="Helical" evidence="6">
    <location>
        <begin position="101"/>
        <end position="121"/>
    </location>
</feature>
<dbReference type="PANTHER" id="PTHR23515">
    <property type="entry name" value="HIGH-AFFINITY NITRATE TRANSPORTER 2.3"/>
    <property type="match status" value="1"/>
</dbReference>
<sequence length="483" mass="50740">MQTSPTRSGYDIDDWDAEDVEAWNNGGAKIARRNLIWSIFAEHVGFSVWSIWSVMVLFMPQGVYHIDAAGKFFLVAVPTLVGALLRIPYTFATAHFGGRNWTIFSALALLIPTVLTLYFMAHPGTSYTTFLIVAAFAGLGGGNFASSMTNINAFYPQRYKGWALGLNAGGGNIGVAVIQIVGLLVIATVGNRSPHLVCVVYLVLTALAAVGAAMFMNNLTNQRSDARSMIDVAAQRDSWLISLLYIGTFGSFIGFGFAFGQVLQINFLAGLAHGGPATPAMTAQASLHAAQIAFIGPVLGSLSRPLGGWLSDRFGGGKVTLYTFFAMIAAAMWLVAAGEIDDATPGPASGATMAAFIAGFITLFILSGMGNGSVYKMIPSIFEAKSKSLDVGTAERSAWSLRMSGALIGIAGAIGGLGGVGVNIALRASYLSPAKSATMAFWVFLGFYVLCAAITWVAYVRTPKRAAVITSDNPAVDSAAAVA</sequence>
<feature type="transmembrane region" description="Helical" evidence="6">
    <location>
        <begin position="280"/>
        <end position="299"/>
    </location>
</feature>
<keyword evidence="8" id="KW-1185">Reference proteome</keyword>
<evidence type="ECO:0000256" key="3">
    <source>
        <dbReference type="ARBA" id="ARBA00022692"/>
    </source>
</evidence>
<name>A0ABY3TUZ9_9MYCO</name>
<evidence type="ECO:0000313" key="7">
    <source>
        <dbReference type="EMBL" id="ULN44166.1"/>
    </source>
</evidence>
<dbReference type="InterPro" id="IPR011701">
    <property type="entry name" value="MFS"/>
</dbReference>
<dbReference type="Gene3D" id="1.20.1250.20">
    <property type="entry name" value="MFS general substrate transporter like domains"/>
    <property type="match status" value="1"/>
</dbReference>
<feature type="transmembrane region" description="Helical" evidence="6">
    <location>
        <begin position="406"/>
        <end position="426"/>
    </location>
</feature>
<keyword evidence="5 6" id="KW-0472">Membrane</keyword>
<feature type="transmembrane region" description="Helical" evidence="6">
    <location>
        <begin position="239"/>
        <end position="260"/>
    </location>
</feature>
<evidence type="ECO:0000256" key="1">
    <source>
        <dbReference type="ARBA" id="ARBA00004141"/>
    </source>
</evidence>
<feature type="transmembrane region" description="Helical" evidence="6">
    <location>
        <begin position="35"/>
        <end position="60"/>
    </location>
</feature>
<protein>
    <submittedName>
        <fullName evidence="7">NarK/NasA family nitrate transporter</fullName>
    </submittedName>
</protein>
<gene>
    <name evidence="7" type="ORF">MI149_14490</name>
</gene>
<feature type="transmembrane region" description="Helical" evidence="6">
    <location>
        <begin position="348"/>
        <end position="367"/>
    </location>
</feature>
<evidence type="ECO:0000256" key="6">
    <source>
        <dbReference type="SAM" id="Phobius"/>
    </source>
</evidence>
<feature type="transmembrane region" description="Helical" evidence="6">
    <location>
        <begin position="199"/>
        <end position="219"/>
    </location>
</feature>
<feature type="transmembrane region" description="Helical" evidence="6">
    <location>
        <begin position="127"/>
        <end position="145"/>
    </location>
</feature>
<evidence type="ECO:0000256" key="5">
    <source>
        <dbReference type="ARBA" id="ARBA00023136"/>
    </source>
</evidence>